<accession>A0A0B5J6A5</accession>
<evidence type="ECO:0000313" key="1">
    <source>
        <dbReference type="EMBL" id="AJF97270.1"/>
    </source>
</evidence>
<evidence type="ECO:0000313" key="2">
    <source>
        <dbReference type="Proteomes" id="UP000202511"/>
    </source>
</evidence>
<dbReference type="EMBL" id="KP136319">
    <property type="protein sequence ID" value="AJF97270.1"/>
    <property type="molecule type" value="Genomic_DNA"/>
</dbReference>
<dbReference type="RefSeq" id="YP_009119505.1">
    <property type="nucleotide sequence ID" value="NC_026440.1"/>
</dbReference>
<dbReference type="GeneID" id="23462187"/>
<protein>
    <submittedName>
        <fullName evidence="1">Uncharacterized protein</fullName>
    </submittedName>
</protein>
<name>A0A0B5J6A5_9VIRU</name>
<reference evidence="1 2" key="1">
    <citation type="journal article" date="2015" name="Parasitol. Res.">
        <title>Viruses in close associations with free-living amoebae.</title>
        <authorList>
            <person name="Scheid P."/>
        </authorList>
    </citation>
    <scope>NUCLEOTIDE SEQUENCE [LARGE SCALE GENOMIC DNA]</scope>
    <source>
        <strain evidence="1">KlaHel</strain>
    </source>
</reference>
<sequence>MALILALACDKKAAAERLVQKVFFSKKKEERNYQAPRGFGTKKECAVWDFYPSFFDDRNRAGTTRRRQTKKRIVPLKNIVEKKTRRQILFLLAFFFLFSRSRVL</sequence>
<proteinExistence type="predicted"/>
<organism evidence="1 2">
    <name type="scientific">Pandoravirus inopinatum</name>
    <dbReference type="NCBI Taxonomy" id="1605721"/>
    <lineage>
        <taxon>Viruses</taxon>
        <taxon>Pandoravirus</taxon>
    </lineage>
</organism>
<dbReference type="KEGG" id="vg:23462187"/>
<dbReference type="Proteomes" id="UP000202511">
    <property type="component" value="Segment"/>
</dbReference>